<keyword evidence="4" id="KW-1185">Reference proteome</keyword>
<dbReference type="HAMAP" id="MF_00859">
    <property type="entry name" value="RuBisCO_S_bact"/>
    <property type="match status" value="1"/>
</dbReference>
<evidence type="ECO:0000259" key="2">
    <source>
        <dbReference type="SMART" id="SM00961"/>
    </source>
</evidence>
<comment type="subunit">
    <text evidence="1">Heterohexadecamer of 8 large and 8 small subunits.</text>
</comment>
<evidence type="ECO:0000313" key="3">
    <source>
        <dbReference type="EMBL" id="NVZ10805.1"/>
    </source>
</evidence>
<accession>A0A850RD42</accession>
<evidence type="ECO:0000256" key="1">
    <source>
        <dbReference type="HAMAP-Rule" id="MF_00859"/>
    </source>
</evidence>
<evidence type="ECO:0000313" key="4">
    <source>
        <dbReference type="Proteomes" id="UP000592294"/>
    </source>
</evidence>
<feature type="domain" description="Ribulose bisphosphate carboxylase small subunit" evidence="2">
    <location>
        <begin position="24"/>
        <end position="118"/>
    </location>
</feature>
<proteinExistence type="inferred from homology"/>
<organism evidence="3 4">
    <name type="scientific">Allochromatium humboldtianum</name>
    <dbReference type="NCBI Taxonomy" id="504901"/>
    <lineage>
        <taxon>Bacteria</taxon>
        <taxon>Pseudomonadati</taxon>
        <taxon>Pseudomonadota</taxon>
        <taxon>Gammaproteobacteria</taxon>
        <taxon>Chromatiales</taxon>
        <taxon>Chromatiaceae</taxon>
        <taxon>Allochromatium</taxon>
    </lineage>
</organism>
<name>A0A850RD42_9GAMM</name>
<keyword evidence="1" id="KW-0120">Carbon dioxide fixation</keyword>
<dbReference type="GO" id="GO:0019253">
    <property type="term" value="P:reductive pentose-phosphate cycle"/>
    <property type="evidence" value="ECO:0007669"/>
    <property type="project" value="UniProtKB-UniRule"/>
</dbReference>
<comment type="similarity">
    <text evidence="1">Belongs to the RuBisCO small chain family.</text>
</comment>
<comment type="function">
    <text evidence="1">RuBisCO catalyzes two reactions: the carboxylation of D-ribulose 1,5-bisphosphate, the primary event in carbon dioxide fixation, as well as the oxidative fragmentation of the pentose substrate. Both reactions occur simultaneously and in competition at the same active site. Although the small subunit is not catalytic it is essential for maximal activity.</text>
</comment>
<dbReference type="Pfam" id="PF00101">
    <property type="entry name" value="RuBisCO_small"/>
    <property type="match status" value="1"/>
</dbReference>
<dbReference type="AlphaFoldDB" id="A0A850RD42"/>
<dbReference type="SMART" id="SM00961">
    <property type="entry name" value="RuBisCO_small"/>
    <property type="match status" value="1"/>
</dbReference>
<dbReference type="GO" id="GO:0016984">
    <property type="term" value="F:ribulose-bisphosphate carboxylase activity"/>
    <property type="evidence" value="ECO:0007669"/>
    <property type="project" value="UniProtKB-UniRule"/>
</dbReference>
<dbReference type="Proteomes" id="UP000592294">
    <property type="component" value="Unassembled WGS sequence"/>
</dbReference>
<comment type="caution">
    <text evidence="3">The sequence shown here is derived from an EMBL/GenBank/DDBJ whole genome shotgun (WGS) entry which is preliminary data.</text>
</comment>
<sequence>MPTAAFAQTTSPATFHAAPFQAAQFHDAHLQPAESRMLSQLEHCLHRGCIIAIEHAEQIRSRYTAWQSWEPPSCYDGDMAAVHGAIARCRQAHCDHHIRLSVEDLSYRSRLALMVHRPH</sequence>
<gene>
    <name evidence="1" type="primary">cbbS</name>
    <name evidence="3" type="ORF">HW932_16190</name>
</gene>
<dbReference type="SUPFAM" id="SSF55239">
    <property type="entry name" value="RuBisCO, small subunit"/>
    <property type="match status" value="1"/>
</dbReference>
<reference evidence="3 4" key="1">
    <citation type="submission" date="2020-06" db="EMBL/GenBank/DDBJ databases">
        <title>Whole-genome sequence of Allochromatium humboldtianum DSM 21881, type strain.</title>
        <authorList>
            <person name="Kyndt J.A."/>
            <person name="Meyer T.E."/>
        </authorList>
    </citation>
    <scope>NUCLEOTIDE SEQUENCE [LARGE SCALE GENOMIC DNA]</scope>
    <source>
        <strain evidence="3 4">DSM 21881</strain>
    </source>
</reference>
<dbReference type="EMBL" id="JABZEO010000012">
    <property type="protein sequence ID" value="NVZ10805.1"/>
    <property type="molecule type" value="Genomic_DNA"/>
</dbReference>
<dbReference type="InterPro" id="IPR036385">
    <property type="entry name" value="RuBisCO_ssu_sf"/>
</dbReference>
<dbReference type="Gene3D" id="3.30.190.10">
    <property type="entry name" value="Ribulose bisphosphate carboxylase, small subunit"/>
    <property type="match status" value="1"/>
</dbReference>
<comment type="miscellaneous">
    <text evidence="1">The basic functional RuBisCO is composed of a large chain homodimer in a 'head-to-tail' conformation. In form I RuBisCO this homodimer is arranged in a barrel-like tetramer with the small subunits forming a tetrameric 'cap' on each end of the 'barrel'.</text>
</comment>
<keyword evidence="1" id="KW-0113">Calvin cycle</keyword>
<dbReference type="RefSeq" id="WP_176977535.1">
    <property type="nucleotide sequence ID" value="NZ_JABZEO010000012.1"/>
</dbReference>
<protein>
    <recommendedName>
        <fullName evidence="1">Ribulose bisphosphate carboxylase small subunit</fullName>
        <shortName evidence="1">RuBisCO small subunit</shortName>
    </recommendedName>
</protein>
<dbReference type="InterPro" id="IPR000894">
    <property type="entry name" value="RuBisCO_ssu_dom"/>
</dbReference>